<dbReference type="AlphaFoldDB" id="A0A846WZX8"/>
<name>A0A846WZX8_9ACTN</name>
<dbReference type="PANTHER" id="PTHR10742:SF410">
    <property type="entry name" value="LYSINE-SPECIFIC HISTONE DEMETHYLASE 2"/>
    <property type="match status" value="1"/>
</dbReference>
<feature type="binding site" evidence="3">
    <location>
        <position position="213"/>
    </location>
    <ligand>
        <name>FAD</name>
        <dbReference type="ChEBI" id="CHEBI:57692"/>
    </ligand>
</feature>
<keyword evidence="2" id="KW-0560">Oxidoreductase</keyword>
<dbReference type="InterPro" id="IPR050281">
    <property type="entry name" value="Flavin_monoamine_oxidase"/>
</dbReference>
<dbReference type="Gene3D" id="3.90.660.10">
    <property type="match status" value="1"/>
</dbReference>
<dbReference type="SUPFAM" id="SSF51905">
    <property type="entry name" value="FAD/NAD(P)-binding domain"/>
    <property type="match status" value="1"/>
</dbReference>
<evidence type="ECO:0000256" key="2">
    <source>
        <dbReference type="ARBA" id="ARBA00023002"/>
    </source>
</evidence>
<organism evidence="5 6">
    <name type="scientific">Tsukamurella spumae</name>
    <dbReference type="NCBI Taxonomy" id="44753"/>
    <lineage>
        <taxon>Bacteria</taxon>
        <taxon>Bacillati</taxon>
        <taxon>Actinomycetota</taxon>
        <taxon>Actinomycetes</taxon>
        <taxon>Mycobacteriales</taxon>
        <taxon>Tsukamurellaceae</taxon>
        <taxon>Tsukamurella</taxon>
    </lineage>
</organism>
<proteinExistence type="predicted"/>
<dbReference type="RefSeq" id="WP_168544986.1">
    <property type="nucleotide sequence ID" value="NZ_BAAAKS010000013.1"/>
</dbReference>
<dbReference type="InterPro" id="IPR036188">
    <property type="entry name" value="FAD/NAD-bd_sf"/>
</dbReference>
<dbReference type="Pfam" id="PF01593">
    <property type="entry name" value="Amino_oxidase"/>
    <property type="match status" value="1"/>
</dbReference>
<dbReference type="Gene3D" id="3.50.50.60">
    <property type="entry name" value="FAD/NAD(P)-binding domain"/>
    <property type="match status" value="1"/>
</dbReference>
<evidence type="ECO:0000256" key="1">
    <source>
        <dbReference type="ARBA" id="ARBA00001974"/>
    </source>
</evidence>
<feature type="binding site" evidence="3">
    <location>
        <begin position="31"/>
        <end position="32"/>
    </location>
    <ligand>
        <name>FAD</name>
        <dbReference type="ChEBI" id="CHEBI:57692"/>
    </ligand>
</feature>
<evidence type="ECO:0000259" key="4">
    <source>
        <dbReference type="Pfam" id="PF01593"/>
    </source>
</evidence>
<reference evidence="5 6" key="1">
    <citation type="submission" date="2020-04" db="EMBL/GenBank/DDBJ databases">
        <title>MicrobeNet Type strains.</title>
        <authorList>
            <person name="Nicholson A.C."/>
        </authorList>
    </citation>
    <scope>NUCLEOTIDE SEQUENCE [LARGE SCALE GENOMIC DNA]</scope>
    <source>
        <strain evidence="5 6">DSM 44113</strain>
    </source>
</reference>
<dbReference type="InterPro" id="IPR001613">
    <property type="entry name" value="Flavin_amine_oxidase"/>
</dbReference>
<dbReference type="GO" id="GO:0016491">
    <property type="term" value="F:oxidoreductase activity"/>
    <property type="evidence" value="ECO:0007669"/>
    <property type="project" value="UniProtKB-KW"/>
</dbReference>
<dbReference type="InterPro" id="IPR002937">
    <property type="entry name" value="Amino_oxidase"/>
</dbReference>
<accession>A0A846WZX8</accession>
<dbReference type="SUPFAM" id="SSF54373">
    <property type="entry name" value="FAD-linked reductases, C-terminal domain"/>
    <property type="match status" value="1"/>
</dbReference>
<gene>
    <name evidence="5" type="ORF">HF999_05915</name>
</gene>
<dbReference type="EMBL" id="JAAXOQ010000006">
    <property type="protein sequence ID" value="NKY17906.1"/>
    <property type="molecule type" value="Genomic_DNA"/>
</dbReference>
<dbReference type="PRINTS" id="PR00757">
    <property type="entry name" value="AMINEOXDASEF"/>
</dbReference>
<dbReference type="PANTHER" id="PTHR10742">
    <property type="entry name" value="FLAVIN MONOAMINE OXIDASE"/>
    <property type="match status" value="1"/>
</dbReference>
<comment type="cofactor">
    <cofactor evidence="1">
        <name>FAD</name>
        <dbReference type="ChEBI" id="CHEBI:57692"/>
    </cofactor>
</comment>
<evidence type="ECO:0000313" key="5">
    <source>
        <dbReference type="EMBL" id="NKY17906.1"/>
    </source>
</evidence>
<feature type="binding site" evidence="3">
    <location>
        <position position="320"/>
    </location>
    <ligand>
        <name>substrate</name>
    </ligand>
</feature>
<comment type="caution">
    <text evidence="5">The sequence shown here is derived from an EMBL/GenBank/DDBJ whole genome shotgun (WGS) entry which is preliminary data.</text>
</comment>
<sequence>MIDTIVVGAGIAGITTARLLQHAGRRVVVLEARDRIGGRILTDRTAGFCVDRGASWIHGLTGNPLTDIVAGLGIDTLEFTVGSFQPGGRPIANYDEEAHVLSPEATRAWTAEVAEADARVVSTVTAAGPQETYEQVTARAVADLGWDGARASRVGAFYRHRTEEQCGAHITEVAASGLDEDAIDGDEVIFPGGYDELPRILAEGLDIRLGTPVTSIEWSADGVRVGTAEGSFRAAHAVVTVSLGVLKAGAIDIRPPLPDPVAGAIDRLGMGVFNKVFLEFPHRFWPDDVYAVRQLGAPSFPWHTWYDISAISGRPMLLTFAGGRWGREIETMSDSAVTESAVAPLRRLYPDSVPDPVNSWVTRWGSDQYARGSYSYVATGSTYADHDVIATPIGGGALHLAGEATWGAEPATVHSALLSGHRAAERILDAPVALSALIAGARGSGRVTA</sequence>
<feature type="domain" description="Amine oxidase" evidence="4">
    <location>
        <begin position="11"/>
        <end position="428"/>
    </location>
</feature>
<dbReference type="Proteomes" id="UP000582646">
    <property type="component" value="Unassembled WGS sequence"/>
</dbReference>
<protein>
    <submittedName>
        <fullName evidence="5">FAD-dependent oxidoreductase</fullName>
    </submittedName>
</protein>
<evidence type="ECO:0000256" key="3">
    <source>
        <dbReference type="PIRSR" id="PIRSR601613-1"/>
    </source>
</evidence>
<evidence type="ECO:0000313" key="6">
    <source>
        <dbReference type="Proteomes" id="UP000582646"/>
    </source>
</evidence>
<keyword evidence="6" id="KW-1185">Reference proteome</keyword>